<evidence type="ECO:0000256" key="5">
    <source>
        <dbReference type="ARBA" id="ARBA00022771"/>
    </source>
</evidence>
<feature type="region of interest" description="Disordered" evidence="9">
    <location>
        <begin position="1"/>
        <end position="88"/>
    </location>
</feature>
<dbReference type="GO" id="GO:0008270">
    <property type="term" value="F:zinc ion binding"/>
    <property type="evidence" value="ECO:0007669"/>
    <property type="project" value="UniProtKB-KW"/>
</dbReference>
<dbReference type="Pfam" id="PF00642">
    <property type="entry name" value="zf-CCCH"/>
    <property type="match status" value="1"/>
</dbReference>
<evidence type="ECO:0000256" key="8">
    <source>
        <dbReference type="RuleBase" id="RU367110"/>
    </source>
</evidence>
<evidence type="ECO:0000313" key="12">
    <source>
        <dbReference type="Proteomes" id="UP000186136"/>
    </source>
</evidence>
<evidence type="ECO:0000256" key="1">
    <source>
        <dbReference type="ARBA" id="ARBA00003777"/>
    </source>
</evidence>
<dbReference type="EMBL" id="BDGI01000047">
    <property type="protein sequence ID" value="GAV27855.1"/>
    <property type="molecule type" value="Genomic_DNA"/>
</dbReference>
<keyword evidence="8" id="KW-0508">mRNA splicing</keyword>
<comment type="subunit">
    <text evidence="8">Associated with the spliceosome.</text>
</comment>
<proteinExistence type="inferred from homology"/>
<dbReference type="OrthoDB" id="25761at2759"/>
<sequence>MFKKRVLKKSSSRRVKEEGEDVLHGVGDAGANSSTGVKSDNDKNPADLPDKKLITDKEDIEDKDGSDTEIDSKTRSGTSSKDAIFKPDTMVEEQYHQLRKNEKLLSESKYTQKRDRDGDRLYSGMISHKSKKDELVKPSSTHVRQNYIMDYQADVCKDFLKNGYCGFGDTCKFLHYREEFKKVEAPEVKDWEAAAKRRKKF</sequence>
<evidence type="ECO:0000259" key="10">
    <source>
        <dbReference type="PROSITE" id="PS50103"/>
    </source>
</evidence>
<dbReference type="PANTHER" id="PTHR12930">
    <property type="entry name" value="ZINC FINGER PROTEIN 183"/>
    <property type="match status" value="1"/>
</dbReference>
<dbReference type="InterPro" id="IPR039971">
    <property type="entry name" value="CWC24-like"/>
</dbReference>
<gene>
    <name evidence="11" type="ORF">PMKS-001323</name>
</gene>
<evidence type="ECO:0000256" key="3">
    <source>
        <dbReference type="ARBA" id="ARBA00020647"/>
    </source>
</evidence>
<dbReference type="GO" id="GO:0003677">
    <property type="term" value="F:DNA binding"/>
    <property type="evidence" value="ECO:0007669"/>
    <property type="project" value="UniProtKB-UniRule"/>
</dbReference>
<evidence type="ECO:0000256" key="2">
    <source>
        <dbReference type="ARBA" id="ARBA00009161"/>
    </source>
</evidence>
<keyword evidence="8" id="KW-0747">Spliceosome</keyword>
<feature type="zinc finger region" description="C3H1-type" evidence="7">
    <location>
        <begin position="150"/>
        <end position="178"/>
    </location>
</feature>
<dbReference type="Gene3D" id="4.10.1000.10">
    <property type="entry name" value="Zinc finger, CCCH-type"/>
    <property type="match status" value="1"/>
</dbReference>
<dbReference type="GO" id="GO:0034247">
    <property type="term" value="P:snoRNA splicing"/>
    <property type="evidence" value="ECO:0007669"/>
    <property type="project" value="TreeGrafter"/>
</dbReference>
<protein>
    <recommendedName>
        <fullName evidence="3 8">Pre-mRNA-splicing factor CWC24</fullName>
    </recommendedName>
</protein>
<evidence type="ECO:0000313" key="11">
    <source>
        <dbReference type="EMBL" id="GAV27855.1"/>
    </source>
</evidence>
<evidence type="ECO:0000256" key="7">
    <source>
        <dbReference type="PROSITE-ProRule" id="PRU00723"/>
    </source>
</evidence>
<feature type="compositionally biased region" description="Basic and acidic residues" evidence="9">
    <location>
        <begin position="39"/>
        <end position="57"/>
    </location>
</feature>
<dbReference type="PANTHER" id="PTHR12930:SF0">
    <property type="entry name" value="RING FINGER PROTEIN 113B"/>
    <property type="match status" value="1"/>
</dbReference>
<evidence type="ECO:0000256" key="4">
    <source>
        <dbReference type="ARBA" id="ARBA00022723"/>
    </source>
</evidence>
<keyword evidence="8" id="KW-0507">mRNA processing</keyword>
<comment type="similarity">
    <text evidence="2 8">Belongs to the CWC24 family.</text>
</comment>
<keyword evidence="5 7" id="KW-0863">Zinc-finger</keyword>
<dbReference type="GO" id="GO:0006397">
    <property type="term" value="P:mRNA processing"/>
    <property type="evidence" value="ECO:0007669"/>
    <property type="project" value="UniProtKB-KW"/>
</dbReference>
<dbReference type="SMART" id="SM00356">
    <property type="entry name" value="ZnF_C3H1"/>
    <property type="match status" value="1"/>
</dbReference>
<comment type="function">
    <text evidence="1 8">Involved in pre-mRNA splicing.</text>
</comment>
<accession>A0A1Q2YEC3</accession>
<feature type="compositionally biased region" description="Basic and acidic residues" evidence="9">
    <location>
        <begin position="14"/>
        <end position="23"/>
    </location>
</feature>
<feature type="domain" description="C3H1-type" evidence="10">
    <location>
        <begin position="150"/>
        <end position="178"/>
    </location>
</feature>
<comment type="caution">
    <text evidence="11">The sequence shown here is derived from an EMBL/GenBank/DDBJ whole genome shotgun (WGS) entry which is preliminary data.</text>
</comment>
<keyword evidence="4 7" id="KW-0479">Metal-binding</keyword>
<dbReference type="Proteomes" id="UP000186136">
    <property type="component" value="Unassembled WGS sequence"/>
</dbReference>
<keyword evidence="12" id="KW-1185">Reference proteome</keyword>
<keyword evidence="8" id="KW-0238">DNA-binding</keyword>
<feature type="compositionally biased region" description="Basic residues" evidence="9">
    <location>
        <begin position="1"/>
        <end position="13"/>
    </location>
</feature>
<dbReference type="GO" id="GO:0005684">
    <property type="term" value="C:U2-type spliceosomal complex"/>
    <property type="evidence" value="ECO:0007669"/>
    <property type="project" value="TreeGrafter"/>
</dbReference>
<feature type="compositionally biased region" description="Basic and acidic residues" evidence="9">
    <location>
        <begin position="63"/>
        <end position="74"/>
    </location>
</feature>
<keyword evidence="6 7" id="KW-0862">Zinc</keyword>
<dbReference type="SUPFAM" id="SSF90229">
    <property type="entry name" value="CCCH zinc finger"/>
    <property type="match status" value="1"/>
</dbReference>
<comment type="subcellular location">
    <subcellularLocation>
        <location evidence="8">Nucleus</location>
    </subcellularLocation>
</comment>
<organism evidence="11 12">
    <name type="scientific">Pichia membranifaciens</name>
    <dbReference type="NCBI Taxonomy" id="4926"/>
    <lineage>
        <taxon>Eukaryota</taxon>
        <taxon>Fungi</taxon>
        <taxon>Dikarya</taxon>
        <taxon>Ascomycota</taxon>
        <taxon>Saccharomycotina</taxon>
        <taxon>Pichiomycetes</taxon>
        <taxon>Pichiales</taxon>
        <taxon>Pichiaceae</taxon>
        <taxon>Pichia</taxon>
    </lineage>
</organism>
<name>A0A1Q2YEC3_9ASCO</name>
<dbReference type="InterPro" id="IPR036855">
    <property type="entry name" value="Znf_CCCH_sf"/>
</dbReference>
<evidence type="ECO:0000256" key="9">
    <source>
        <dbReference type="SAM" id="MobiDB-lite"/>
    </source>
</evidence>
<evidence type="ECO:0000256" key="6">
    <source>
        <dbReference type="ARBA" id="ARBA00022833"/>
    </source>
</evidence>
<dbReference type="InterPro" id="IPR000571">
    <property type="entry name" value="Znf_CCCH"/>
</dbReference>
<dbReference type="AlphaFoldDB" id="A0A1Q2YEC3"/>
<dbReference type="PROSITE" id="PS50103">
    <property type="entry name" value="ZF_C3H1"/>
    <property type="match status" value="1"/>
</dbReference>
<reference evidence="11 12" key="1">
    <citation type="submission" date="2016-08" db="EMBL/GenBank/DDBJ databases">
        <title>Whole genome shotgun sequence of Pichia membranifaciens KS47-1.</title>
        <authorList>
            <person name="Konishi M."/>
            <person name="Ishida M."/>
            <person name="Arakawa T."/>
            <person name="Kato Y."/>
            <person name="Horiuchi J."/>
        </authorList>
    </citation>
    <scope>NUCLEOTIDE SEQUENCE [LARGE SCALE GENOMIC DNA]</scope>
    <source>
        <strain evidence="11 12">KS47-1</strain>
    </source>
</reference>
<keyword evidence="8" id="KW-0539">Nucleus</keyword>